<evidence type="ECO:0000313" key="4">
    <source>
        <dbReference type="Proteomes" id="UP000011626"/>
    </source>
</evidence>
<dbReference type="EMBL" id="AOIU01000033">
    <property type="protein sequence ID" value="ELZ23721.1"/>
    <property type="molecule type" value="Genomic_DNA"/>
</dbReference>
<gene>
    <name evidence="3" type="ORF">C475_15658</name>
</gene>
<dbReference type="InterPro" id="IPR013783">
    <property type="entry name" value="Ig-like_fold"/>
</dbReference>
<organism evidence="3 4">
    <name type="scientific">Halosimplex carlsbadense 2-9-1</name>
    <dbReference type="NCBI Taxonomy" id="797114"/>
    <lineage>
        <taxon>Archaea</taxon>
        <taxon>Methanobacteriati</taxon>
        <taxon>Methanobacteriota</taxon>
        <taxon>Stenosarchaea group</taxon>
        <taxon>Halobacteria</taxon>
        <taxon>Halobacteriales</taxon>
        <taxon>Haloarculaceae</taxon>
        <taxon>Halosimplex</taxon>
    </lineage>
</organism>
<keyword evidence="4" id="KW-1185">Reference proteome</keyword>
<dbReference type="eggNOG" id="arCOG10133">
    <property type="taxonomic scope" value="Archaea"/>
</dbReference>
<dbReference type="eggNOG" id="arCOG02546">
    <property type="taxonomic scope" value="Archaea"/>
</dbReference>
<dbReference type="SMART" id="SM00089">
    <property type="entry name" value="PKD"/>
    <property type="match status" value="1"/>
</dbReference>
<dbReference type="InterPro" id="IPR000601">
    <property type="entry name" value="PKD_dom"/>
</dbReference>
<dbReference type="InterPro" id="IPR035986">
    <property type="entry name" value="PKD_dom_sf"/>
</dbReference>
<dbReference type="CDD" id="cd00146">
    <property type="entry name" value="PKD"/>
    <property type="match status" value="1"/>
</dbReference>
<comment type="caution">
    <text evidence="3">The sequence shown here is derived from an EMBL/GenBank/DDBJ whole genome shotgun (WGS) entry which is preliminary data.</text>
</comment>
<dbReference type="eggNOG" id="arCOG10187">
    <property type="taxonomic scope" value="Archaea"/>
</dbReference>
<dbReference type="Gene3D" id="2.60.40.10">
    <property type="entry name" value="Immunoglobulins"/>
    <property type="match status" value="1"/>
</dbReference>
<evidence type="ECO:0000313" key="3">
    <source>
        <dbReference type="EMBL" id="ELZ23721.1"/>
    </source>
</evidence>
<evidence type="ECO:0000259" key="2">
    <source>
        <dbReference type="PROSITE" id="PS50093"/>
    </source>
</evidence>
<dbReference type="OrthoDB" id="202667at2157"/>
<protein>
    <recommendedName>
        <fullName evidence="2">PKD domain-containing protein</fullName>
    </recommendedName>
</protein>
<dbReference type="InterPro" id="IPR022409">
    <property type="entry name" value="PKD/Chitinase_dom"/>
</dbReference>
<feature type="region of interest" description="Disordered" evidence="1">
    <location>
        <begin position="1"/>
        <end position="32"/>
    </location>
</feature>
<accession>M0CKF2</accession>
<dbReference type="PROSITE" id="PS51318">
    <property type="entry name" value="TAT"/>
    <property type="match status" value="1"/>
</dbReference>
<evidence type="ECO:0000256" key="1">
    <source>
        <dbReference type="SAM" id="MobiDB-lite"/>
    </source>
</evidence>
<proteinExistence type="predicted"/>
<feature type="compositionally biased region" description="Acidic residues" evidence="1">
    <location>
        <begin position="464"/>
        <end position="473"/>
    </location>
</feature>
<dbReference type="SUPFAM" id="SSF51126">
    <property type="entry name" value="Pectin lyase-like"/>
    <property type="match status" value="1"/>
</dbReference>
<dbReference type="InterPro" id="IPR006311">
    <property type="entry name" value="TAT_signal"/>
</dbReference>
<feature type="compositionally biased region" description="Polar residues" evidence="1">
    <location>
        <begin position="440"/>
        <end position="454"/>
    </location>
</feature>
<feature type="domain" description="PKD" evidence="2">
    <location>
        <begin position="574"/>
        <end position="644"/>
    </location>
</feature>
<feature type="compositionally biased region" description="Basic and acidic residues" evidence="1">
    <location>
        <begin position="1"/>
        <end position="12"/>
    </location>
</feature>
<feature type="compositionally biased region" description="Basic and acidic residues" evidence="1">
    <location>
        <begin position="21"/>
        <end position="32"/>
    </location>
</feature>
<feature type="region of interest" description="Disordered" evidence="1">
    <location>
        <begin position="440"/>
        <end position="475"/>
    </location>
</feature>
<dbReference type="AlphaFoldDB" id="M0CKF2"/>
<reference evidence="3 4" key="1">
    <citation type="journal article" date="2014" name="PLoS Genet.">
        <title>Phylogenetically driven sequencing of extremely halophilic archaea reveals strategies for static and dynamic osmo-response.</title>
        <authorList>
            <person name="Becker E.A."/>
            <person name="Seitzer P.M."/>
            <person name="Tritt A."/>
            <person name="Larsen D."/>
            <person name="Krusor M."/>
            <person name="Yao A.I."/>
            <person name="Wu D."/>
            <person name="Madern D."/>
            <person name="Eisen J.A."/>
            <person name="Darling A.E."/>
            <person name="Facciotti M.T."/>
        </authorList>
    </citation>
    <scope>NUCLEOTIDE SEQUENCE [LARGE SCALE GENOMIC DNA]</scope>
    <source>
        <strain evidence="3 4">2-9-1</strain>
    </source>
</reference>
<dbReference type="RefSeq" id="WP_006884800.1">
    <property type="nucleotide sequence ID" value="NZ_AOIU01000033.1"/>
</dbReference>
<dbReference type="Pfam" id="PF18911">
    <property type="entry name" value="PKD_4"/>
    <property type="match status" value="1"/>
</dbReference>
<name>M0CKF2_9EURY</name>
<dbReference type="SUPFAM" id="SSF49299">
    <property type="entry name" value="PKD domain"/>
    <property type="match status" value="1"/>
</dbReference>
<dbReference type="PROSITE" id="PS50093">
    <property type="entry name" value="PKD"/>
    <property type="match status" value="1"/>
</dbReference>
<dbReference type="STRING" id="797114.C475_15658"/>
<dbReference type="PATRIC" id="fig|797114.5.peg.3179"/>
<dbReference type="Proteomes" id="UP000011626">
    <property type="component" value="Unassembled WGS sequence"/>
</dbReference>
<sequence length="820" mass="85957">MSPHNGEGHGQDESSYDDPTGDDRKYGHDTEGRAGFDRRSFLKIAGVATAGLAATGLSGTAGAAPTRDSFSFDRVVNAVDDLGMDPNGQSPIDGALDRAIESGTLVEFPPGEYKYTESHSWDGVSNAGIAGTGSSQRDVTFLPEQGHQVRLVNGDLGGPILLENFSFQQYDDKSTLPWIRVRSPGGSLVRDIEWLGKTGLGPSMSVGSPYVFTYETTTQDGVNVAENLIIGEDAPAHEAQYPEGVQVCRAGGSHVGEVVYRNLRFVEQNSNPIRYTNPPGVITIEGGEFIDNTHTSLRVSAGRHPSKQSVVDGAYISVSKDWGNLRGGLICDSSNGGDAGMVVKNTTIEWDVNGGEVIEFPDWGGHGAVTFRNCIVRNDGGSATIAADATSDTSDDAITVENCSFTGSGGGFVAENRGGSVIRDSCIGLSDATIRGFETQNVGSSGCRTPSDGTDGSADKTTTDETDGTEDTTDLPNTLVVQGTGTATRYTFTVSEELQPVDSTIESHDTVDGRTADAWVTTSSHADEFAFSGSVTAFEYAEGGPVDITLNGESVAAEDLVDTNDGPSAEVTVTATDGLTAELSAEGSTDPDGSIESYEWAVGDETYSGSTATHAFGDAGTYSVSLTVTDDADASASTTADVSVSDESQLRIQGAGTPTQVVVEVSGELTALEDTIEVWDEVGDSSATVWVTDTEDVDEFTFTGELTNVSFNEGEADVFVDGTAVDPSLIGPKEETPKDLEIRGAGTPTQVVVEVSGELTALEDTIEVWDEVGDSSATVWVTTTEDVDRFTFTGELTNVSFNEGEADVFVDGTAVDPSDV</sequence>
<dbReference type="InterPro" id="IPR011050">
    <property type="entry name" value="Pectin_lyase_fold/virulence"/>
</dbReference>